<dbReference type="Gene3D" id="3.90.1200.10">
    <property type="match status" value="1"/>
</dbReference>
<dbReference type="PANTHER" id="PTHR47829:SF1">
    <property type="entry name" value="HAD FAMILY PHOSPHATASE"/>
    <property type="match status" value="1"/>
</dbReference>
<dbReference type="CDD" id="cd05154">
    <property type="entry name" value="ACAD10_11_N-like"/>
    <property type="match status" value="1"/>
</dbReference>
<dbReference type="InterPro" id="IPR011009">
    <property type="entry name" value="Kinase-like_dom_sf"/>
</dbReference>
<dbReference type="EMBL" id="PYBJ01000027">
    <property type="protein sequence ID" value="PSM39109.1"/>
    <property type="molecule type" value="Genomic_DNA"/>
</dbReference>
<dbReference type="InterPro" id="IPR052898">
    <property type="entry name" value="ACAD10-like"/>
</dbReference>
<evidence type="ECO:0000313" key="2">
    <source>
        <dbReference type="EMBL" id="PSM39109.1"/>
    </source>
</evidence>
<dbReference type="Pfam" id="PF01636">
    <property type="entry name" value="APH"/>
    <property type="match status" value="1"/>
</dbReference>
<accession>A0A2P8PYN7</accession>
<dbReference type="InterPro" id="IPR041726">
    <property type="entry name" value="ACAD10_11_N"/>
</dbReference>
<proteinExistence type="predicted"/>
<sequence>MSVPPATLSAHQLEGVAAALTSALHRPVGRLDASVITGGRSNVTYRITDGVHHWVLRTPPRAGRTPSAHDIGREHRVTTALRGSRVPVAEAVLLHADEQLLGGPFAVSTFVDGRVVRTREDLADLGDCEIDQIVASMLGALIALHRFDYVSAGLADFGRPEGYAARQLRRWAKQWNLTGNPALQPLADEVVLSLSRRVPGQPASAVVHGDYRIDNTILDTAEVRAVVDWELSTIGDPVADMAMMCAYRDPAFDLIMGFPSAWTSDRLPSPDRLAAMYVEAGGCELAHWDFHLALANFKIAAIAAGIDHRRRSGADSGPGFDTAADAVPRYLELAREALPRAAR</sequence>
<name>A0A2P8PYN7_9ACTN</name>
<feature type="domain" description="Aminoglycoside phosphotransferase" evidence="1">
    <location>
        <begin position="33"/>
        <end position="253"/>
    </location>
</feature>
<dbReference type="Proteomes" id="UP000240429">
    <property type="component" value="Unassembled WGS sequence"/>
</dbReference>
<dbReference type="SUPFAM" id="SSF56112">
    <property type="entry name" value="Protein kinase-like (PK-like)"/>
    <property type="match status" value="1"/>
</dbReference>
<gene>
    <name evidence="2" type="ORF">C6Y14_34040</name>
</gene>
<comment type="caution">
    <text evidence="2">The sequence shown here is derived from an EMBL/GenBank/DDBJ whole genome shotgun (WGS) entry which is preliminary data.</text>
</comment>
<keyword evidence="3" id="KW-1185">Reference proteome</keyword>
<evidence type="ECO:0000259" key="1">
    <source>
        <dbReference type="Pfam" id="PF01636"/>
    </source>
</evidence>
<dbReference type="InterPro" id="IPR002575">
    <property type="entry name" value="Aminoglycoside_PTrfase"/>
</dbReference>
<dbReference type="OrthoDB" id="3806873at2"/>
<dbReference type="AlphaFoldDB" id="A0A2P8PYN7"/>
<evidence type="ECO:0000313" key="3">
    <source>
        <dbReference type="Proteomes" id="UP000240429"/>
    </source>
</evidence>
<protein>
    <submittedName>
        <fullName evidence="2">Acyl-CoA dehydrogenase</fullName>
    </submittedName>
</protein>
<dbReference type="Gene3D" id="3.30.200.20">
    <property type="entry name" value="Phosphorylase Kinase, domain 1"/>
    <property type="match status" value="1"/>
</dbReference>
<dbReference type="PANTHER" id="PTHR47829">
    <property type="entry name" value="HYDROLASE, PUTATIVE (AFU_ORTHOLOGUE AFUA_1G12880)-RELATED"/>
    <property type="match status" value="1"/>
</dbReference>
<reference evidence="2 3" key="1">
    <citation type="submission" date="2018-03" db="EMBL/GenBank/DDBJ databases">
        <title>Streptomyces dioscori sp. nov., a novel endophytic actinobacterium isolated from bulbil of Dioscorea bulbifera L.</title>
        <authorList>
            <person name="Zhikuan W."/>
        </authorList>
    </citation>
    <scope>NUCLEOTIDE SEQUENCE [LARGE SCALE GENOMIC DNA]</scope>
    <source>
        <strain evidence="2 3">A217</strain>
    </source>
</reference>
<organism evidence="2 3">
    <name type="scientific">Streptomyces dioscori</name>
    <dbReference type="NCBI Taxonomy" id="2109333"/>
    <lineage>
        <taxon>Bacteria</taxon>
        <taxon>Bacillati</taxon>
        <taxon>Actinomycetota</taxon>
        <taxon>Actinomycetes</taxon>
        <taxon>Kitasatosporales</taxon>
        <taxon>Streptomycetaceae</taxon>
        <taxon>Streptomyces</taxon>
        <taxon>Streptomyces aurantiacus group</taxon>
    </lineage>
</organism>
<dbReference type="RefSeq" id="WP_107020805.1">
    <property type="nucleotide sequence ID" value="NZ_KZ679053.1"/>
</dbReference>